<evidence type="ECO:0000313" key="9">
    <source>
        <dbReference type="Proteomes" id="UP000824151"/>
    </source>
</evidence>
<evidence type="ECO:0000256" key="4">
    <source>
        <dbReference type="ARBA" id="ARBA00022984"/>
    </source>
</evidence>
<dbReference type="InterPro" id="IPR050644">
    <property type="entry name" value="PG_Glycine_Bridge_Synth"/>
</dbReference>
<dbReference type="PANTHER" id="PTHR36174">
    <property type="entry name" value="LIPID II:GLYCINE GLYCYLTRANSFERASE"/>
    <property type="match status" value="1"/>
</dbReference>
<comment type="similarity">
    <text evidence="1">Belongs to the FemABX family.</text>
</comment>
<dbReference type="Gene3D" id="3.40.630.30">
    <property type="match status" value="2"/>
</dbReference>
<sequence length="440" mass="47800">MYTIAKISADIYWRFLRDYPEASYQQTPQWGAARSVQWKPELVGWFDLEDRLTAVAVLRYRRVPGIRRWLVYIPQGPLLNWSGPQVGQQLDALGAYLRPRGVFAIRITPTVSLRSWSAAAVKAGLEDSRYQHISELPGCVWNPSGSRLVQTLRSAGWTKAAVDDSADASHPQFTFALPLAGATDETALAGMTKAWRKNIRKAERAGVQVSLGSRDDISAMHRLYGETAQRNGFTPQPEEYFSAMWDTLGGDFPGRFWVHLATHEGEVVAASATAQVGGRAQGVFAATSTQRSPLKPSNALYWSIIRQAIAARADLFDIGGVNDTVAEQDPAAGLVRFKADMGASAHESVGAWDLPLRPGLYAVFTRLLPLYGRATDALRALRASRSEWVRSTGTRSTGMRSPEGHAVPSGAGPASEPPAGEPDPMGDRQGRAGLRGEGAA</sequence>
<keyword evidence="3" id="KW-0133">Cell shape</keyword>
<protein>
    <submittedName>
        <fullName evidence="8">Aminoacyltransferase</fullName>
    </submittedName>
</protein>
<name>A0A9D1UR38_9MICC</name>
<evidence type="ECO:0000256" key="6">
    <source>
        <dbReference type="ARBA" id="ARBA00023316"/>
    </source>
</evidence>
<dbReference type="EMBL" id="DXGD01000048">
    <property type="protein sequence ID" value="HIW98754.1"/>
    <property type="molecule type" value="Genomic_DNA"/>
</dbReference>
<evidence type="ECO:0000256" key="7">
    <source>
        <dbReference type="SAM" id="MobiDB-lite"/>
    </source>
</evidence>
<keyword evidence="5" id="KW-0012">Acyltransferase</keyword>
<evidence type="ECO:0000256" key="5">
    <source>
        <dbReference type="ARBA" id="ARBA00023315"/>
    </source>
</evidence>
<gene>
    <name evidence="8" type="ORF">H9871_01280</name>
</gene>
<reference evidence="8" key="1">
    <citation type="journal article" date="2021" name="PeerJ">
        <title>Extensive microbial diversity within the chicken gut microbiome revealed by metagenomics and culture.</title>
        <authorList>
            <person name="Gilroy R."/>
            <person name="Ravi A."/>
            <person name="Getino M."/>
            <person name="Pursley I."/>
            <person name="Horton D.L."/>
            <person name="Alikhan N.F."/>
            <person name="Baker D."/>
            <person name="Gharbi K."/>
            <person name="Hall N."/>
            <person name="Watson M."/>
            <person name="Adriaenssens E.M."/>
            <person name="Foster-Nyarko E."/>
            <person name="Jarju S."/>
            <person name="Secka A."/>
            <person name="Antonio M."/>
            <person name="Oren A."/>
            <person name="Chaudhuri R.R."/>
            <person name="La Ragione R."/>
            <person name="Hildebrand F."/>
            <person name="Pallen M.J."/>
        </authorList>
    </citation>
    <scope>NUCLEOTIDE SEQUENCE</scope>
    <source>
        <strain evidence="8">ChiHejej3B27-3195</strain>
    </source>
</reference>
<dbReference type="InterPro" id="IPR016181">
    <property type="entry name" value="Acyl_CoA_acyltransferase"/>
</dbReference>
<keyword evidence="6" id="KW-0961">Cell wall biogenesis/degradation</keyword>
<dbReference type="PROSITE" id="PS51191">
    <property type="entry name" value="FEMABX"/>
    <property type="match status" value="1"/>
</dbReference>
<dbReference type="GO" id="GO:0009252">
    <property type="term" value="P:peptidoglycan biosynthetic process"/>
    <property type="evidence" value="ECO:0007669"/>
    <property type="project" value="UniProtKB-KW"/>
</dbReference>
<dbReference type="GO" id="GO:0071555">
    <property type="term" value="P:cell wall organization"/>
    <property type="evidence" value="ECO:0007669"/>
    <property type="project" value="UniProtKB-KW"/>
</dbReference>
<dbReference type="SUPFAM" id="SSF55729">
    <property type="entry name" value="Acyl-CoA N-acyltransferases (Nat)"/>
    <property type="match status" value="2"/>
</dbReference>
<dbReference type="AlphaFoldDB" id="A0A9D1UR38"/>
<dbReference type="Pfam" id="PF02388">
    <property type="entry name" value="FemAB"/>
    <property type="match status" value="2"/>
</dbReference>
<dbReference type="Proteomes" id="UP000824151">
    <property type="component" value="Unassembled WGS sequence"/>
</dbReference>
<evidence type="ECO:0000256" key="1">
    <source>
        <dbReference type="ARBA" id="ARBA00009943"/>
    </source>
</evidence>
<proteinExistence type="inferred from homology"/>
<keyword evidence="4" id="KW-0573">Peptidoglycan synthesis</keyword>
<reference evidence="8" key="2">
    <citation type="submission" date="2021-04" db="EMBL/GenBank/DDBJ databases">
        <authorList>
            <person name="Gilroy R."/>
        </authorList>
    </citation>
    <scope>NUCLEOTIDE SEQUENCE</scope>
    <source>
        <strain evidence="8">ChiHejej3B27-3195</strain>
    </source>
</reference>
<organism evidence="8 9">
    <name type="scientific">Candidatus Nesterenkonia stercoripullorum</name>
    <dbReference type="NCBI Taxonomy" id="2838701"/>
    <lineage>
        <taxon>Bacteria</taxon>
        <taxon>Bacillati</taxon>
        <taxon>Actinomycetota</taxon>
        <taxon>Actinomycetes</taxon>
        <taxon>Micrococcales</taxon>
        <taxon>Micrococcaceae</taxon>
        <taxon>Nesterenkonia</taxon>
    </lineage>
</organism>
<dbReference type="PANTHER" id="PTHR36174:SF1">
    <property type="entry name" value="LIPID II:GLYCINE GLYCYLTRANSFERASE"/>
    <property type="match status" value="1"/>
</dbReference>
<dbReference type="GO" id="GO:0016755">
    <property type="term" value="F:aminoacyltransferase activity"/>
    <property type="evidence" value="ECO:0007669"/>
    <property type="project" value="InterPro"/>
</dbReference>
<dbReference type="InterPro" id="IPR003447">
    <property type="entry name" value="FEMABX"/>
</dbReference>
<dbReference type="GO" id="GO:0008360">
    <property type="term" value="P:regulation of cell shape"/>
    <property type="evidence" value="ECO:0007669"/>
    <property type="project" value="UniProtKB-KW"/>
</dbReference>
<evidence type="ECO:0000256" key="3">
    <source>
        <dbReference type="ARBA" id="ARBA00022960"/>
    </source>
</evidence>
<accession>A0A9D1UR38</accession>
<evidence type="ECO:0000313" key="8">
    <source>
        <dbReference type="EMBL" id="HIW98754.1"/>
    </source>
</evidence>
<keyword evidence="2" id="KW-0808">Transferase</keyword>
<feature type="compositionally biased region" description="Polar residues" evidence="7">
    <location>
        <begin position="389"/>
        <end position="399"/>
    </location>
</feature>
<feature type="region of interest" description="Disordered" evidence="7">
    <location>
        <begin position="389"/>
        <end position="440"/>
    </location>
</feature>
<evidence type="ECO:0000256" key="2">
    <source>
        <dbReference type="ARBA" id="ARBA00022679"/>
    </source>
</evidence>
<comment type="caution">
    <text evidence="8">The sequence shown here is derived from an EMBL/GenBank/DDBJ whole genome shotgun (WGS) entry which is preliminary data.</text>
</comment>